<organism evidence="2 3">
    <name type="scientific">Mycolicibacterium holsaticum</name>
    <dbReference type="NCBI Taxonomy" id="152142"/>
    <lineage>
        <taxon>Bacteria</taxon>
        <taxon>Bacillati</taxon>
        <taxon>Actinomycetota</taxon>
        <taxon>Actinomycetes</taxon>
        <taxon>Mycobacteriales</taxon>
        <taxon>Mycobacteriaceae</taxon>
        <taxon>Mycolicibacterium</taxon>
    </lineage>
</organism>
<dbReference type="OrthoDB" id="4630017at2"/>
<dbReference type="EMBL" id="MIGZ01000016">
    <property type="protein sequence ID" value="ODQ95574.1"/>
    <property type="molecule type" value="Genomic_DNA"/>
</dbReference>
<name>A0A1E3S0F7_9MYCO</name>
<comment type="caution">
    <text evidence="2">The sequence shown here is derived from an EMBL/GenBank/DDBJ whole genome shotgun (WGS) entry which is preliminary data.</text>
</comment>
<keyword evidence="3" id="KW-1185">Reference proteome</keyword>
<protein>
    <submittedName>
        <fullName evidence="2">Uncharacterized protein</fullName>
    </submittedName>
</protein>
<dbReference type="AlphaFoldDB" id="A0A1E3S0F7"/>
<gene>
    <name evidence="2" type="ORF">BHQ17_04650</name>
</gene>
<feature type="region of interest" description="Disordered" evidence="1">
    <location>
        <begin position="131"/>
        <end position="182"/>
    </location>
</feature>
<sequence>MGKGRTKSGNLQRALEARRVATAEREAREKAILHSLSEFLDELDKLAHAEAAAIKEQESARAKAAEQIAKIESALSERIERIRLSAEEKTVRIGQAAGEAAQVMRANGETIASIAAQSGQSQARVRELLRLADSEHSTARDRSPGGDHPEGAGSVDVAATAGDEPVGDDAGAVEPAAEALSA</sequence>
<dbReference type="Proteomes" id="UP000094243">
    <property type="component" value="Unassembled WGS sequence"/>
</dbReference>
<reference evidence="3" key="1">
    <citation type="submission" date="2016-09" db="EMBL/GenBank/DDBJ databases">
        <authorList>
            <person name="Greninger A.L."/>
            <person name="Jerome K.R."/>
            <person name="Mcnair B."/>
            <person name="Wallis C."/>
            <person name="Fang F."/>
        </authorList>
    </citation>
    <scope>NUCLEOTIDE SEQUENCE [LARGE SCALE GENOMIC DNA]</scope>
    <source>
        <strain evidence="3">M7</strain>
    </source>
</reference>
<evidence type="ECO:0000313" key="2">
    <source>
        <dbReference type="EMBL" id="ODQ95574.1"/>
    </source>
</evidence>
<evidence type="ECO:0000313" key="3">
    <source>
        <dbReference type="Proteomes" id="UP000094243"/>
    </source>
</evidence>
<evidence type="ECO:0000256" key="1">
    <source>
        <dbReference type="SAM" id="MobiDB-lite"/>
    </source>
</evidence>
<feature type="compositionally biased region" description="Basic and acidic residues" evidence="1">
    <location>
        <begin position="131"/>
        <end position="150"/>
    </location>
</feature>
<accession>A0A1E3S0F7</accession>
<proteinExistence type="predicted"/>